<dbReference type="InterPro" id="IPR012347">
    <property type="entry name" value="Ferritin-like"/>
</dbReference>
<evidence type="ECO:0000313" key="4">
    <source>
        <dbReference type="EMBL" id="RMI40277.1"/>
    </source>
</evidence>
<feature type="region of interest" description="Disordered" evidence="1">
    <location>
        <begin position="24"/>
        <end position="56"/>
    </location>
</feature>
<name>A0A3M2LSB5_9ACTN</name>
<dbReference type="EMBL" id="RFFG01000056">
    <property type="protein sequence ID" value="RMI40277.1"/>
    <property type="molecule type" value="Genomic_DNA"/>
</dbReference>
<dbReference type="PANTHER" id="PTHR36933">
    <property type="entry name" value="SLL0788 PROTEIN"/>
    <property type="match status" value="1"/>
</dbReference>
<dbReference type="Proteomes" id="UP000282674">
    <property type="component" value="Unassembled WGS sequence"/>
</dbReference>
<feature type="signal peptide" evidence="2">
    <location>
        <begin position="1"/>
        <end position="20"/>
    </location>
</feature>
<dbReference type="RefSeq" id="WP_122197257.1">
    <property type="nucleotide sequence ID" value="NZ_JBHSKC010000006.1"/>
</dbReference>
<evidence type="ECO:0000313" key="5">
    <source>
        <dbReference type="Proteomes" id="UP000282674"/>
    </source>
</evidence>
<organism evidence="4 5">
    <name type="scientific">Actinomadura harenae</name>
    <dbReference type="NCBI Taxonomy" id="2483351"/>
    <lineage>
        <taxon>Bacteria</taxon>
        <taxon>Bacillati</taxon>
        <taxon>Actinomycetota</taxon>
        <taxon>Actinomycetes</taxon>
        <taxon>Streptosporangiales</taxon>
        <taxon>Thermomonosporaceae</taxon>
        <taxon>Actinomadura</taxon>
    </lineage>
</organism>
<feature type="compositionally biased region" description="Low complexity" evidence="1">
    <location>
        <begin position="38"/>
        <end position="52"/>
    </location>
</feature>
<gene>
    <name evidence="4" type="ORF">EBO15_27005</name>
</gene>
<proteinExistence type="predicted"/>
<keyword evidence="2" id="KW-0732">Signal</keyword>
<reference evidence="4 5" key="1">
    <citation type="submission" date="2018-10" db="EMBL/GenBank/DDBJ databases">
        <title>Isolation from soil.</title>
        <authorList>
            <person name="Hu J."/>
        </authorList>
    </citation>
    <scope>NUCLEOTIDE SEQUENCE [LARGE SCALE GENOMIC DNA]</scope>
    <source>
        <strain evidence="4 5">NEAU-Ht49</strain>
    </source>
</reference>
<evidence type="ECO:0000259" key="3">
    <source>
        <dbReference type="Pfam" id="PF03713"/>
    </source>
</evidence>
<dbReference type="Gene3D" id="1.20.1260.10">
    <property type="match status" value="1"/>
</dbReference>
<dbReference type="InterPro" id="IPR005183">
    <property type="entry name" value="DUF305_CopM-like"/>
</dbReference>
<dbReference type="OrthoDB" id="26872at2"/>
<dbReference type="AlphaFoldDB" id="A0A3M2LSB5"/>
<dbReference type="Pfam" id="PF03713">
    <property type="entry name" value="DUF305"/>
    <property type="match status" value="1"/>
</dbReference>
<feature type="domain" description="DUF305" evidence="3">
    <location>
        <begin position="60"/>
        <end position="207"/>
    </location>
</feature>
<accession>A0A3M2LSB5</accession>
<comment type="caution">
    <text evidence="4">The sequence shown here is derived from an EMBL/GenBank/DDBJ whole genome shotgun (WGS) entry which is preliminary data.</text>
</comment>
<feature type="chain" id="PRO_5039343736" evidence="2">
    <location>
        <begin position="21"/>
        <end position="209"/>
    </location>
</feature>
<dbReference type="PANTHER" id="PTHR36933:SF1">
    <property type="entry name" value="SLL0788 PROTEIN"/>
    <property type="match status" value="1"/>
</dbReference>
<keyword evidence="5" id="KW-1185">Reference proteome</keyword>
<evidence type="ECO:0000256" key="1">
    <source>
        <dbReference type="SAM" id="MobiDB-lite"/>
    </source>
</evidence>
<dbReference type="PROSITE" id="PS51257">
    <property type="entry name" value="PROKAR_LIPOPROTEIN"/>
    <property type="match status" value="1"/>
</dbReference>
<protein>
    <submittedName>
        <fullName evidence="4">DUF305 domain-containing protein</fullName>
    </submittedName>
</protein>
<evidence type="ECO:0000256" key="2">
    <source>
        <dbReference type="SAM" id="SignalP"/>
    </source>
</evidence>
<sequence>MKKQSIAAVGMAVLIGLGTAACGGSDKKDDTMSGHDGMSMPSSSASASAPASQGGHNAQDVMFAQMMIPHHRQAVDMAKTVLAKGVDPKVKNLAERVEKAQAPEIEKMSGWLKGWGESVPAPGGHSMAGMGHDMAGMMTEKQMADYDKASGKELDRMFLTMMIEHHKGAVTMAQQEQKTGSAPEAKALADAIIKAQQAEITEMRGLLKS</sequence>